<evidence type="ECO:0000256" key="3">
    <source>
        <dbReference type="ARBA" id="ARBA00022801"/>
    </source>
</evidence>
<keyword evidence="1" id="KW-0645">Protease</keyword>
<dbReference type="AlphaFoldDB" id="A0A1B2EAW2"/>
<keyword evidence="4" id="KW-0862">Zinc</keyword>
<dbReference type="GO" id="GO:0031012">
    <property type="term" value="C:extracellular matrix"/>
    <property type="evidence" value="ECO:0007669"/>
    <property type="project" value="InterPro"/>
</dbReference>
<evidence type="ECO:0000313" key="6">
    <source>
        <dbReference type="EMBL" id="ANY77077.1"/>
    </source>
</evidence>
<dbReference type="InterPro" id="IPR001818">
    <property type="entry name" value="Pept_M10_metallopeptidase"/>
</dbReference>
<keyword evidence="2" id="KW-0479">Metal-binding</keyword>
<dbReference type="OrthoDB" id="733404at2"/>
<dbReference type="KEGG" id="moc:BB934_01630"/>
<gene>
    <name evidence="6" type="ORF">BB934_01630</name>
</gene>
<evidence type="ECO:0000259" key="5">
    <source>
        <dbReference type="SMART" id="SM00235"/>
    </source>
</evidence>
<sequence>MPDYKAILSGQSWNALPTLGSTKKPVFLTYTFNPPPLDSLWDWSRFGSADREVARKALQMWGDASGIRFIEVKGQEAELKFQWQETWSSTIAWAEFPALNRDRFGNPGDRIRDPAGGNVYLNRLNRSEIGENPHYKLYVLLHEIGHALGLKHPFHKMDHNKQLLASDLDKVEYTVMSYTGGDPEMGPVSLALQLHLSFAM</sequence>
<dbReference type="GO" id="GO:0006508">
    <property type="term" value="P:proteolysis"/>
    <property type="evidence" value="ECO:0007669"/>
    <property type="project" value="UniProtKB-KW"/>
</dbReference>
<keyword evidence="3" id="KW-0378">Hydrolase</keyword>
<evidence type="ECO:0000256" key="4">
    <source>
        <dbReference type="ARBA" id="ARBA00022833"/>
    </source>
</evidence>
<dbReference type="EMBL" id="CP016616">
    <property type="protein sequence ID" value="ANY77077.1"/>
    <property type="molecule type" value="Genomic_DNA"/>
</dbReference>
<dbReference type="Pfam" id="PF00413">
    <property type="entry name" value="Peptidase_M10"/>
    <property type="match status" value="1"/>
</dbReference>
<evidence type="ECO:0000256" key="1">
    <source>
        <dbReference type="ARBA" id="ARBA00022670"/>
    </source>
</evidence>
<accession>A0A1B2EAW2</accession>
<dbReference type="InterPro" id="IPR024079">
    <property type="entry name" value="MetalloPept_cat_dom_sf"/>
</dbReference>
<feature type="domain" description="Peptidase metallopeptidase" evidence="5">
    <location>
        <begin position="21"/>
        <end position="177"/>
    </location>
</feature>
<dbReference type="SUPFAM" id="SSF55486">
    <property type="entry name" value="Metalloproteases ('zincins'), catalytic domain"/>
    <property type="match status" value="1"/>
</dbReference>
<dbReference type="RefSeq" id="WP_099508076.1">
    <property type="nucleotide sequence ID" value="NZ_CP016616.1"/>
</dbReference>
<evidence type="ECO:0000256" key="2">
    <source>
        <dbReference type="ARBA" id="ARBA00022723"/>
    </source>
</evidence>
<protein>
    <recommendedName>
        <fullName evidence="5">Peptidase metallopeptidase domain-containing protein</fullName>
    </recommendedName>
</protein>
<dbReference type="GO" id="GO:0004222">
    <property type="term" value="F:metalloendopeptidase activity"/>
    <property type="evidence" value="ECO:0007669"/>
    <property type="project" value="InterPro"/>
</dbReference>
<dbReference type="SMART" id="SM00235">
    <property type="entry name" value="ZnMc"/>
    <property type="match status" value="1"/>
</dbReference>
<dbReference type="GO" id="GO:0008270">
    <property type="term" value="F:zinc ion binding"/>
    <property type="evidence" value="ECO:0007669"/>
    <property type="project" value="InterPro"/>
</dbReference>
<reference evidence="6" key="1">
    <citation type="submission" date="2016-07" db="EMBL/GenBank/DDBJ databases">
        <title>Microvirga ossetica sp. nov. a new species of rhizobia isolated from root nodules of the legume species Vicia alpestris Steven originated from North Ossetia region in the Caucasus.</title>
        <authorList>
            <person name="Safronova V.I."/>
            <person name="Kuznetsova I.G."/>
            <person name="Sazanova A.L."/>
            <person name="Belimov A."/>
            <person name="Andronov E."/>
            <person name="Osledkin Y.S."/>
            <person name="Onishchuk O.P."/>
            <person name="Kurchak O.N."/>
            <person name="Shaposhnikov A.I."/>
            <person name="Willems A."/>
            <person name="Tikhonovich I.A."/>
        </authorList>
    </citation>
    <scope>NUCLEOTIDE SEQUENCE [LARGE SCALE GENOMIC DNA]</scope>
    <source>
        <strain evidence="6">V5/3M</strain>
    </source>
</reference>
<name>A0A1B2EAW2_9HYPH</name>
<proteinExistence type="predicted"/>
<dbReference type="Gene3D" id="3.40.390.10">
    <property type="entry name" value="Collagenase (Catalytic Domain)"/>
    <property type="match status" value="1"/>
</dbReference>
<organism evidence="6">
    <name type="scientific">Microvirga ossetica</name>
    <dbReference type="NCBI Taxonomy" id="1882682"/>
    <lineage>
        <taxon>Bacteria</taxon>
        <taxon>Pseudomonadati</taxon>
        <taxon>Pseudomonadota</taxon>
        <taxon>Alphaproteobacteria</taxon>
        <taxon>Hyphomicrobiales</taxon>
        <taxon>Methylobacteriaceae</taxon>
        <taxon>Microvirga</taxon>
    </lineage>
</organism>
<dbReference type="InterPro" id="IPR006026">
    <property type="entry name" value="Peptidase_Metallo"/>
</dbReference>